<dbReference type="InterPro" id="IPR036640">
    <property type="entry name" value="ABC1_TM_sf"/>
</dbReference>
<dbReference type="InterPro" id="IPR027417">
    <property type="entry name" value="P-loop_NTPase"/>
</dbReference>
<dbReference type="InterPro" id="IPR003593">
    <property type="entry name" value="AAA+_ATPase"/>
</dbReference>
<evidence type="ECO:0000313" key="13">
    <source>
        <dbReference type="Proteomes" id="UP000220157"/>
    </source>
</evidence>
<accession>A0A2A7A8U0</accession>
<dbReference type="GO" id="GO:0005524">
    <property type="term" value="F:ATP binding"/>
    <property type="evidence" value="ECO:0007669"/>
    <property type="project" value="UniProtKB-KW"/>
</dbReference>
<dbReference type="SMART" id="SM00382">
    <property type="entry name" value="AAA"/>
    <property type="match status" value="1"/>
</dbReference>
<dbReference type="Proteomes" id="UP000220157">
    <property type="component" value="Unassembled WGS sequence"/>
</dbReference>
<dbReference type="EMBL" id="NMTW01000036">
    <property type="protein sequence ID" value="PDX75535.1"/>
    <property type="molecule type" value="Genomic_DNA"/>
</dbReference>
<dbReference type="AlphaFoldDB" id="A0A2A7A8U0"/>
<gene>
    <name evidence="12" type="ORF">CGS56_08445</name>
</gene>
<protein>
    <submittedName>
        <fullName evidence="12">ABC transporter</fullName>
    </submittedName>
</protein>
<keyword evidence="7 9" id="KW-1133">Transmembrane helix</keyword>
<dbReference type="SUPFAM" id="SSF90123">
    <property type="entry name" value="ABC transporter transmembrane region"/>
    <property type="match status" value="1"/>
</dbReference>
<keyword evidence="3" id="KW-1003">Cell membrane</keyword>
<feature type="domain" description="ABC transmembrane type-1" evidence="11">
    <location>
        <begin position="21"/>
        <end position="299"/>
    </location>
</feature>
<dbReference type="Gene3D" id="3.40.50.300">
    <property type="entry name" value="P-loop containing nucleotide triphosphate hydrolases"/>
    <property type="match status" value="1"/>
</dbReference>
<dbReference type="GO" id="GO:0016887">
    <property type="term" value="F:ATP hydrolysis activity"/>
    <property type="evidence" value="ECO:0007669"/>
    <property type="project" value="InterPro"/>
</dbReference>
<evidence type="ECO:0000256" key="5">
    <source>
        <dbReference type="ARBA" id="ARBA00022741"/>
    </source>
</evidence>
<dbReference type="Pfam" id="PF00664">
    <property type="entry name" value="ABC_membrane"/>
    <property type="match status" value="1"/>
</dbReference>
<evidence type="ECO:0000256" key="2">
    <source>
        <dbReference type="ARBA" id="ARBA00022448"/>
    </source>
</evidence>
<dbReference type="PROSITE" id="PS50929">
    <property type="entry name" value="ABC_TM1F"/>
    <property type="match status" value="1"/>
</dbReference>
<name>A0A2A7A8U0_9FIRM</name>
<feature type="transmembrane region" description="Helical" evidence="9">
    <location>
        <begin position="134"/>
        <end position="152"/>
    </location>
</feature>
<dbReference type="PANTHER" id="PTHR43394">
    <property type="entry name" value="ATP-DEPENDENT PERMEASE MDL1, MITOCHONDRIAL"/>
    <property type="match status" value="1"/>
</dbReference>
<dbReference type="CDD" id="cd18548">
    <property type="entry name" value="ABC_6TM_Tm287_like"/>
    <property type="match status" value="1"/>
</dbReference>
<feature type="transmembrane region" description="Helical" evidence="9">
    <location>
        <begin position="158"/>
        <end position="182"/>
    </location>
</feature>
<feature type="transmembrane region" description="Helical" evidence="9">
    <location>
        <begin position="243"/>
        <end position="264"/>
    </location>
</feature>
<evidence type="ECO:0000256" key="1">
    <source>
        <dbReference type="ARBA" id="ARBA00004651"/>
    </source>
</evidence>
<reference evidence="12 13" key="1">
    <citation type="journal article" date="2017" name="Front. Microbiol.">
        <title>New Insights into the Diversity of the Genus Faecalibacterium.</title>
        <authorList>
            <person name="Benevides L."/>
            <person name="Burman S."/>
            <person name="Martin R."/>
            <person name="Robert V."/>
            <person name="Thomas M."/>
            <person name="Miquel S."/>
            <person name="Chain F."/>
            <person name="Sokol H."/>
            <person name="Bermudez-Humaran L.G."/>
            <person name="Morrison M."/>
            <person name="Langella P."/>
            <person name="Azevedo V.A."/>
            <person name="Chatel J.M."/>
            <person name="Soares S."/>
        </authorList>
    </citation>
    <scope>NUCLEOTIDE SEQUENCE [LARGE SCALE GENOMIC DNA]</scope>
    <source>
        <strain evidence="12 13">CNCM I 4573</strain>
    </source>
</reference>
<evidence type="ECO:0000256" key="4">
    <source>
        <dbReference type="ARBA" id="ARBA00022692"/>
    </source>
</evidence>
<feature type="domain" description="ABC transporter" evidence="10">
    <location>
        <begin position="332"/>
        <end position="568"/>
    </location>
</feature>
<comment type="caution">
    <text evidence="12">The sequence shown here is derived from an EMBL/GenBank/DDBJ whole genome shotgun (WGS) entry which is preliminary data.</text>
</comment>
<evidence type="ECO:0000259" key="10">
    <source>
        <dbReference type="PROSITE" id="PS50893"/>
    </source>
</evidence>
<proteinExistence type="predicted"/>
<dbReference type="Pfam" id="PF00005">
    <property type="entry name" value="ABC_tran"/>
    <property type="match status" value="1"/>
</dbReference>
<keyword evidence="8 9" id="KW-0472">Membrane</keyword>
<dbReference type="InterPro" id="IPR039421">
    <property type="entry name" value="Type_1_exporter"/>
</dbReference>
<feature type="transmembrane region" description="Helical" evidence="9">
    <location>
        <begin position="21"/>
        <end position="41"/>
    </location>
</feature>
<dbReference type="FunFam" id="3.40.50.300:FF:000221">
    <property type="entry name" value="Multidrug ABC transporter ATP-binding protein"/>
    <property type="match status" value="1"/>
</dbReference>
<dbReference type="PROSITE" id="PS00211">
    <property type="entry name" value="ABC_TRANSPORTER_1"/>
    <property type="match status" value="1"/>
</dbReference>
<dbReference type="RefSeq" id="WP_097785526.1">
    <property type="nucleotide sequence ID" value="NZ_NMTW01000036.1"/>
</dbReference>
<comment type="subcellular location">
    <subcellularLocation>
        <location evidence="1">Cell membrane</location>
        <topology evidence="1">Multi-pass membrane protein</topology>
    </subcellularLocation>
</comment>
<dbReference type="InterPro" id="IPR003439">
    <property type="entry name" value="ABC_transporter-like_ATP-bd"/>
</dbReference>
<evidence type="ECO:0000256" key="7">
    <source>
        <dbReference type="ARBA" id="ARBA00022989"/>
    </source>
</evidence>
<keyword evidence="6" id="KW-0067">ATP-binding</keyword>
<evidence type="ECO:0000256" key="8">
    <source>
        <dbReference type="ARBA" id="ARBA00023136"/>
    </source>
</evidence>
<feature type="transmembrane region" description="Helical" evidence="9">
    <location>
        <begin position="276"/>
        <end position="297"/>
    </location>
</feature>
<keyword evidence="4 9" id="KW-0812">Transmembrane</keyword>
<evidence type="ECO:0000313" key="12">
    <source>
        <dbReference type="EMBL" id="PDX75535.1"/>
    </source>
</evidence>
<dbReference type="Gene3D" id="1.20.1560.10">
    <property type="entry name" value="ABC transporter type 1, transmembrane domain"/>
    <property type="match status" value="1"/>
</dbReference>
<dbReference type="InterPro" id="IPR011527">
    <property type="entry name" value="ABC1_TM_dom"/>
</dbReference>
<dbReference type="SUPFAM" id="SSF52540">
    <property type="entry name" value="P-loop containing nucleoside triphosphate hydrolases"/>
    <property type="match status" value="1"/>
</dbReference>
<dbReference type="GO" id="GO:0005886">
    <property type="term" value="C:plasma membrane"/>
    <property type="evidence" value="ECO:0007669"/>
    <property type="project" value="UniProtKB-SubCell"/>
</dbReference>
<organism evidence="12 13">
    <name type="scientific">Faecalibacterium prausnitzii</name>
    <dbReference type="NCBI Taxonomy" id="853"/>
    <lineage>
        <taxon>Bacteria</taxon>
        <taxon>Bacillati</taxon>
        <taxon>Bacillota</taxon>
        <taxon>Clostridia</taxon>
        <taxon>Eubacteriales</taxon>
        <taxon>Oscillospiraceae</taxon>
        <taxon>Faecalibacterium</taxon>
    </lineage>
</organism>
<dbReference type="InterPro" id="IPR017871">
    <property type="entry name" value="ABC_transporter-like_CS"/>
</dbReference>
<sequence>MIKKLVSHLGEYKAASIKTPLFAALEAIMDVLLPTIMAFIIDQGIEKGDMNAIIRYGLLTFLVAAIALVLGVLAGKYAAEASTGFAGNLRDAMYENIQHYSFSNIDKFSTAGLVTRMTTDVTNVQNAFQMILRMCVRAPVHLVFAMFMAVIIGGPLSLVFVVAVVFLVAVLAAIMIPTFHIFDRVFKNYDNLNASVQENVSAIRVVKSFVREGFENEKYTAACESLYKQFVNAESRLSFNNPAMLVAVYGCNIALSWFGAKYVLHGAITTGQLNALFGYIMNILMALMMLSTAFVMIAMSAASAKRIVEVLDEHTDLPPAKQPVQQVADGSIQFDHVTFKYKHGSGQPVLNDISFTIRPGETLGIIGGTGSAKSSLVQLIPRLYDAESGTVRVGGVDVRDYNLDVLRREVSMVLQKNVLFSGTILDNLRWGDANATEEECIRMAKLACADEFIQRFPDKYNTWIEQGGSNVSGGQKQRLTIARALLRKPKVLILDDSTSAVDTATDAKIRKAFREEIPGTTKIIIAQRISSVQDADRILVLENGQINGLGTHAELLATNAIYQEVYNSQTQGGGDFDKQGGAQ</sequence>
<dbReference type="PROSITE" id="PS50893">
    <property type="entry name" value="ABC_TRANSPORTER_2"/>
    <property type="match status" value="1"/>
</dbReference>
<evidence type="ECO:0000259" key="11">
    <source>
        <dbReference type="PROSITE" id="PS50929"/>
    </source>
</evidence>
<dbReference type="PANTHER" id="PTHR43394:SF1">
    <property type="entry name" value="ATP-BINDING CASSETTE SUB-FAMILY B MEMBER 10, MITOCHONDRIAL"/>
    <property type="match status" value="1"/>
</dbReference>
<feature type="transmembrane region" description="Helical" evidence="9">
    <location>
        <begin position="53"/>
        <end position="74"/>
    </location>
</feature>
<evidence type="ECO:0000256" key="3">
    <source>
        <dbReference type="ARBA" id="ARBA00022475"/>
    </source>
</evidence>
<keyword evidence="2" id="KW-0813">Transport</keyword>
<evidence type="ECO:0000256" key="6">
    <source>
        <dbReference type="ARBA" id="ARBA00022840"/>
    </source>
</evidence>
<keyword evidence="5" id="KW-0547">Nucleotide-binding</keyword>
<dbReference type="GO" id="GO:0015421">
    <property type="term" value="F:ABC-type oligopeptide transporter activity"/>
    <property type="evidence" value="ECO:0007669"/>
    <property type="project" value="TreeGrafter"/>
</dbReference>
<evidence type="ECO:0000256" key="9">
    <source>
        <dbReference type="SAM" id="Phobius"/>
    </source>
</evidence>